<evidence type="ECO:0000313" key="2">
    <source>
        <dbReference type="Proteomes" id="UP000070544"/>
    </source>
</evidence>
<proteinExistence type="predicted"/>
<dbReference type="EMBL" id="KQ965783">
    <property type="protein sequence ID" value="KXS12922.1"/>
    <property type="molecule type" value="Genomic_DNA"/>
</dbReference>
<reference evidence="1 2" key="1">
    <citation type="journal article" date="2015" name="Genome Biol. Evol.">
        <title>Phylogenomic analyses indicate that early fungi evolved digesting cell walls of algal ancestors of land plants.</title>
        <authorList>
            <person name="Chang Y."/>
            <person name="Wang S."/>
            <person name="Sekimoto S."/>
            <person name="Aerts A.L."/>
            <person name="Choi C."/>
            <person name="Clum A."/>
            <person name="LaButti K.M."/>
            <person name="Lindquist E.A."/>
            <person name="Yee Ngan C."/>
            <person name="Ohm R.A."/>
            <person name="Salamov A.A."/>
            <person name="Grigoriev I.V."/>
            <person name="Spatafora J.W."/>
            <person name="Berbee M.L."/>
        </authorList>
    </citation>
    <scope>NUCLEOTIDE SEQUENCE [LARGE SCALE GENOMIC DNA]</scope>
    <source>
        <strain evidence="1 2">JEL478</strain>
    </source>
</reference>
<accession>A0A139A802</accession>
<dbReference type="Proteomes" id="UP000070544">
    <property type="component" value="Unassembled WGS sequence"/>
</dbReference>
<protein>
    <submittedName>
        <fullName evidence="1">Uncharacterized protein</fullName>
    </submittedName>
</protein>
<keyword evidence="2" id="KW-1185">Reference proteome</keyword>
<name>A0A139A802_GONPJ</name>
<organism evidence="1 2">
    <name type="scientific">Gonapodya prolifera (strain JEL478)</name>
    <name type="common">Monoblepharis prolifera</name>
    <dbReference type="NCBI Taxonomy" id="1344416"/>
    <lineage>
        <taxon>Eukaryota</taxon>
        <taxon>Fungi</taxon>
        <taxon>Fungi incertae sedis</taxon>
        <taxon>Chytridiomycota</taxon>
        <taxon>Chytridiomycota incertae sedis</taxon>
        <taxon>Monoblepharidomycetes</taxon>
        <taxon>Monoblepharidales</taxon>
        <taxon>Gonapodyaceae</taxon>
        <taxon>Gonapodya</taxon>
    </lineage>
</organism>
<evidence type="ECO:0000313" key="1">
    <source>
        <dbReference type="EMBL" id="KXS12922.1"/>
    </source>
</evidence>
<gene>
    <name evidence="1" type="ORF">M427DRAFT_386863</name>
</gene>
<dbReference type="AlphaFoldDB" id="A0A139A802"/>
<sequence>MAPVSQGCSAIHRVCSVLAISLSKLWTLLCFLLGRTSRRNLFQDRLCSLGNSLTMAAVQNMAEQLEEGEPSSSASSELAFGLPTPPQRVIGGPYLAKLSRNIEPFTPSSKRNM</sequence>